<dbReference type="EMBL" id="CP016020">
    <property type="protein sequence ID" value="APH03639.1"/>
    <property type="molecule type" value="Genomic_DNA"/>
</dbReference>
<name>A0A1L3MMR9_9BACI</name>
<dbReference type="CDD" id="cd02696">
    <property type="entry name" value="MurNAc-LAA"/>
    <property type="match status" value="1"/>
</dbReference>
<dbReference type="Gene3D" id="3.40.630.40">
    <property type="entry name" value="Zn-dependent exopeptidases"/>
    <property type="match status" value="1"/>
</dbReference>
<dbReference type="AlphaFoldDB" id="A0A1L3MMR9"/>
<accession>A0A1L3MMR9</accession>
<keyword evidence="1 4" id="KW-0378">Hydrolase</keyword>
<dbReference type="Pfam" id="PF05036">
    <property type="entry name" value="SPOR"/>
    <property type="match status" value="1"/>
</dbReference>
<dbReference type="InterPro" id="IPR050695">
    <property type="entry name" value="N-acetylmuramoyl_amidase_3"/>
</dbReference>
<dbReference type="InterPro" id="IPR036680">
    <property type="entry name" value="SPOR-like_sf"/>
</dbReference>
<dbReference type="STRING" id="1547283.A9C19_02080"/>
<dbReference type="PANTHER" id="PTHR30404:SF0">
    <property type="entry name" value="N-ACETYLMURAMOYL-L-ALANINE AMIDASE AMIC"/>
    <property type="match status" value="1"/>
</dbReference>
<dbReference type="GO" id="GO:0030288">
    <property type="term" value="C:outer membrane-bounded periplasmic space"/>
    <property type="evidence" value="ECO:0007669"/>
    <property type="project" value="TreeGrafter"/>
</dbReference>
<protein>
    <submittedName>
        <fullName evidence="4">Cell wall hydrolase</fullName>
    </submittedName>
</protein>
<evidence type="ECO:0000313" key="4">
    <source>
        <dbReference type="EMBL" id="APH03639.1"/>
    </source>
</evidence>
<dbReference type="Proteomes" id="UP000181936">
    <property type="component" value="Chromosome"/>
</dbReference>
<feature type="region of interest" description="Disordered" evidence="2">
    <location>
        <begin position="1"/>
        <end position="20"/>
    </location>
</feature>
<dbReference type="Pfam" id="PF01520">
    <property type="entry name" value="Amidase_3"/>
    <property type="match status" value="1"/>
</dbReference>
<gene>
    <name evidence="4" type="ORF">A9C19_02080</name>
</gene>
<proteinExistence type="predicted"/>
<evidence type="ECO:0000313" key="5">
    <source>
        <dbReference type="Proteomes" id="UP000181936"/>
    </source>
</evidence>
<dbReference type="GO" id="GO:0042834">
    <property type="term" value="F:peptidoglycan binding"/>
    <property type="evidence" value="ECO:0007669"/>
    <property type="project" value="InterPro"/>
</dbReference>
<organism evidence="4 5">
    <name type="scientific">Bacillus weihaiensis</name>
    <dbReference type="NCBI Taxonomy" id="1547283"/>
    <lineage>
        <taxon>Bacteria</taxon>
        <taxon>Bacillati</taxon>
        <taxon>Bacillota</taxon>
        <taxon>Bacilli</taxon>
        <taxon>Bacillales</taxon>
        <taxon>Bacillaceae</taxon>
        <taxon>Bacillus</taxon>
    </lineage>
</organism>
<dbReference type="SUPFAM" id="SSF110997">
    <property type="entry name" value="Sporulation related repeat"/>
    <property type="match status" value="1"/>
</dbReference>
<keyword evidence="5" id="KW-1185">Reference proteome</keyword>
<dbReference type="GO" id="GO:0009253">
    <property type="term" value="P:peptidoglycan catabolic process"/>
    <property type="evidence" value="ECO:0007669"/>
    <property type="project" value="InterPro"/>
</dbReference>
<evidence type="ECO:0000256" key="2">
    <source>
        <dbReference type="SAM" id="MobiDB-lite"/>
    </source>
</evidence>
<dbReference type="InterPro" id="IPR002508">
    <property type="entry name" value="MurNAc-LAA_cat"/>
</dbReference>
<dbReference type="RefSeq" id="WP_072578428.1">
    <property type="nucleotide sequence ID" value="NZ_CP016020.1"/>
</dbReference>
<dbReference type="PROSITE" id="PS51724">
    <property type="entry name" value="SPOR"/>
    <property type="match status" value="1"/>
</dbReference>
<evidence type="ECO:0000259" key="3">
    <source>
        <dbReference type="PROSITE" id="PS51724"/>
    </source>
</evidence>
<reference evidence="4 5" key="1">
    <citation type="journal article" date="2016" name="Sci. Rep.">
        <title>Complete genome sequence and transcriptomic analysis of a novel marine strain Bacillus weihaiensis reveals the mechanism of brown algae degradation.</title>
        <authorList>
            <person name="Zhu Y."/>
            <person name="Chen P."/>
            <person name="Bao Y."/>
            <person name="Men Y."/>
            <person name="Zeng Y."/>
            <person name="Yang J."/>
            <person name="Sun J."/>
            <person name="Sun Y."/>
        </authorList>
    </citation>
    <scope>NUCLEOTIDE SEQUENCE [LARGE SCALE GENOMIC DNA]</scope>
    <source>
        <strain evidence="4 5">Alg07</strain>
    </source>
</reference>
<dbReference type="SUPFAM" id="SSF53187">
    <property type="entry name" value="Zn-dependent exopeptidases"/>
    <property type="match status" value="1"/>
</dbReference>
<dbReference type="KEGG" id="bwh:A9C19_02080"/>
<sequence>MKILIDAGHGPNTPGKRSVDGMKEYEFNSAVAKEVKTNLLQYEGISVLFSHSDKKDVPLQERVALANSEKVDCFLSIHANAYGNGSNWTEAEGIETFIYVTKPHEAYLLATSVQRELVRQTNRKNRGVKQANFYVLKETSMTAILCECGFMTNKEEAALLRSASYRKKCAKAISDAIASHYKLSSKKTTAEKTSVHVYKVQVGAFTHKKHAEQLIRELKQKGYEAILVSS</sequence>
<feature type="domain" description="SPOR" evidence="3">
    <location>
        <begin position="192"/>
        <end position="230"/>
    </location>
</feature>
<dbReference type="SMART" id="SM00646">
    <property type="entry name" value="Ami_3"/>
    <property type="match status" value="1"/>
</dbReference>
<dbReference type="GO" id="GO:0008745">
    <property type="term" value="F:N-acetylmuramoyl-L-alanine amidase activity"/>
    <property type="evidence" value="ECO:0007669"/>
    <property type="project" value="InterPro"/>
</dbReference>
<dbReference type="OrthoDB" id="9763643at2"/>
<evidence type="ECO:0000256" key="1">
    <source>
        <dbReference type="ARBA" id="ARBA00022801"/>
    </source>
</evidence>
<dbReference type="PANTHER" id="PTHR30404">
    <property type="entry name" value="N-ACETYLMURAMOYL-L-ALANINE AMIDASE"/>
    <property type="match status" value="1"/>
</dbReference>
<dbReference type="InterPro" id="IPR007730">
    <property type="entry name" value="SPOR-like_dom"/>
</dbReference>